<proteinExistence type="predicted"/>
<organism evidence="2 3">
    <name type="scientific">Lentzea atacamensis</name>
    <dbReference type="NCBI Taxonomy" id="531938"/>
    <lineage>
        <taxon>Bacteria</taxon>
        <taxon>Bacillati</taxon>
        <taxon>Actinomycetota</taxon>
        <taxon>Actinomycetes</taxon>
        <taxon>Pseudonocardiales</taxon>
        <taxon>Pseudonocardiaceae</taxon>
        <taxon>Lentzea</taxon>
    </lineage>
</organism>
<feature type="transmembrane region" description="Helical" evidence="1">
    <location>
        <begin position="129"/>
        <end position="157"/>
    </location>
</feature>
<keyword evidence="1" id="KW-1133">Transmembrane helix</keyword>
<evidence type="ECO:0008006" key="4">
    <source>
        <dbReference type="Google" id="ProtNLM"/>
    </source>
</evidence>
<keyword evidence="1" id="KW-0472">Membrane</keyword>
<feature type="transmembrane region" description="Helical" evidence="1">
    <location>
        <begin position="60"/>
        <end position="78"/>
    </location>
</feature>
<sequence>MVVAAQPSWPDAAAVASVLAYVLTRWFGPDALQRDSEDLTATLLILPPSLLDELDLVDPSYWTVPLQVMAFAAAAMLWRTRCSSGWWLRVVLWAAVVSPVVISAVVLPLDGSGTLATLHGDLGVHRTHLFAVGAALWLWATGRSGHTILLMIPAAVAAHHFHTGDLPSSLALGVACGLIAAAATGPDWSHPALRPLIWLAGTSYGIYLVNHNIGYTVMYQLHHAGASPVVQSAAMITASITLGWLHTRTVEQPAARWVASTRPRQPDTAAAR</sequence>
<accession>A0A316HVY7</accession>
<protein>
    <recommendedName>
        <fullName evidence="4">Acyltransferase</fullName>
    </recommendedName>
</protein>
<dbReference type="EMBL" id="QGHB01000008">
    <property type="protein sequence ID" value="PWK84597.1"/>
    <property type="molecule type" value="Genomic_DNA"/>
</dbReference>
<keyword evidence="1" id="KW-0812">Transmembrane</keyword>
<reference evidence="2 3" key="1">
    <citation type="submission" date="2018-05" db="EMBL/GenBank/DDBJ databases">
        <title>Genomic Encyclopedia of Type Strains, Phase IV (KMG-IV): sequencing the most valuable type-strain genomes for metagenomic binning, comparative biology and taxonomic classification.</title>
        <authorList>
            <person name="Goeker M."/>
        </authorList>
    </citation>
    <scope>NUCLEOTIDE SEQUENCE [LARGE SCALE GENOMIC DNA]</scope>
    <source>
        <strain evidence="2 3">DSM 45480</strain>
    </source>
</reference>
<evidence type="ECO:0000313" key="3">
    <source>
        <dbReference type="Proteomes" id="UP000246005"/>
    </source>
</evidence>
<evidence type="ECO:0000256" key="1">
    <source>
        <dbReference type="SAM" id="Phobius"/>
    </source>
</evidence>
<name>A0A316HVY7_9PSEU</name>
<dbReference type="AlphaFoldDB" id="A0A316HVY7"/>
<comment type="caution">
    <text evidence="2">The sequence shown here is derived from an EMBL/GenBank/DDBJ whole genome shotgun (WGS) entry which is preliminary data.</text>
</comment>
<feature type="transmembrane region" description="Helical" evidence="1">
    <location>
        <begin position="90"/>
        <end position="109"/>
    </location>
</feature>
<dbReference type="Proteomes" id="UP000246005">
    <property type="component" value="Unassembled WGS sequence"/>
</dbReference>
<evidence type="ECO:0000313" key="2">
    <source>
        <dbReference type="EMBL" id="PWK84597.1"/>
    </source>
</evidence>
<gene>
    <name evidence="2" type="ORF">C8D88_108212</name>
</gene>